<evidence type="ECO:0000256" key="2">
    <source>
        <dbReference type="SAM" id="MobiDB-lite"/>
    </source>
</evidence>
<dbReference type="RefSeq" id="WP_175152096.1">
    <property type="nucleotide sequence ID" value="NZ_CADIKK010000027.1"/>
</dbReference>
<sequence>MSAAGNSTRPAPPHIGTLPGGPLGTIADVAGVTVGHCTLDQDALQTGVTVIRPHRGDPFVDKVPAAVSVINGFGKSIGLVQVEELGTLETPIALTNTFGVAALAQAQIRAAIRANPQIGREWSTVNPLVFECNDGYLNDIQALAVTEQHFNDAFDNASTQVASGSVGAGRGMSCFDLKGGIGNASRVAGVAGRDYTVGALVLANFGRLPMLTLDGTPLGRVLAERAAQLAAAAAATAAKPEQGSIIMIVATDAPLDARQLKRLSLRAAAGLARTGSVYGHGSGDIALAFSTAHAVPHDADFITLPPLVADARLDPLFRACADSVEQAIVDALWSAVSVTGRDGHRRLSLHDSVPDLAQLLKLTP</sequence>
<evidence type="ECO:0000313" key="4">
    <source>
        <dbReference type="Proteomes" id="UP000494365"/>
    </source>
</evidence>
<dbReference type="EMBL" id="CADIKK010000027">
    <property type="protein sequence ID" value="CAB3799816.1"/>
    <property type="molecule type" value="Genomic_DNA"/>
</dbReference>
<dbReference type="InterPro" id="IPR016117">
    <property type="entry name" value="ArgJ-like_dom_sf"/>
</dbReference>
<evidence type="ECO:0000256" key="1">
    <source>
        <dbReference type="ARBA" id="ARBA00007068"/>
    </source>
</evidence>
<comment type="similarity">
    <text evidence="1">Belongs to the peptidase S58 family.</text>
</comment>
<dbReference type="Gene3D" id="3.60.70.12">
    <property type="entry name" value="L-amino peptidase D-ALA esterase/amidase"/>
    <property type="match status" value="1"/>
</dbReference>
<proteinExistence type="inferred from homology"/>
<gene>
    <name evidence="3" type="ORF">LMG28614_05044</name>
</gene>
<dbReference type="PANTHER" id="PTHR36512:SF3">
    <property type="entry name" value="BLR5678 PROTEIN"/>
    <property type="match status" value="1"/>
</dbReference>
<keyword evidence="3" id="KW-0031">Aminopeptidase</keyword>
<evidence type="ECO:0000313" key="3">
    <source>
        <dbReference type="EMBL" id="CAB3799816.1"/>
    </source>
</evidence>
<dbReference type="GO" id="GO:0004177">
    <property type="term" value="F:aminopeptidase activity"/>
    <property type="evidence" value="ECO:0007669"/>
    <property type="project" value="UniProtKB-KW"/>
</dbReference>
<organism evidence="3 4">
    <name type="scientific">Paraburkholderia ultramafica</name>
    <dbReference type="NCBI Taxonomy" id="1544867"/>
    <lineage>
        <taxon>Bacteria</taxon>
        <taxon>Pseudomonadati</taxon>
        <taxon>Pseudomonadota</taxon>
        <taxon>Betaproteobacteria</taxon>
        <taxon>Burkholderiales</taxon>
        <taxon>Burkholderiaceae</taxon>
        <taxon>Paraburkholderia</taxon>
    </lineage>
</organism>
<dbReference type="SUPFAM" id="SSF56266">
    <property type="entry name" value="DmpA/ArgJ-like"/>
    <property type="match status" value="1"/>
</dbReference>
<dbReference type="Proteomes" id="UP000494365">
    <property type="component" value="Unassembled WGS sequence"/>
</dbReference>
<accession>A0A6S7C2H2</accession>
<keyword evidence="4" id="KW-1185">Reference proteome</keyword>
<keyword evidence="3" id="KW-0645">Protease</keyword>
<dbReference type="Pfam" id="PF03576">
    <property type="entry name" value="Peptidase_S58"/>
    <property type="match status" value="1"/>
</dbReference>
<dbReference type="PANTHER" id="PTHR36512">
    <property type="entry name" value="D-AMINOPEPTIDASE"/>
    <property type="match status" value="1"/>
</dbReference>
<dbReference type="InterPro" id="IPR005321">
    <property type="entry name" value="Peptidase_S58_DmpA"/>
</dbReference>
<dbReference type="CDD" id="cd02253">
    <property type="entry name" value="DmpA"/>
    <property type="match status" value="1"/>
</dbReference>
<name>A0A6S7C2H2_9BURK</name>
<keyword evidence="3" id="KW-0378">Hydrolase</keyword>
<reference evidence="3 4" key="1">
    <citation type="submission" date="2020-04" db="EMBL/GenBank/DDBJ databases">
        <authorList>
            <person name="De Canck E."/>
        </authorList>
    </citation>
    <scope>NUCLEOTIDE SEQUENCE [LARGE SCALE GENOMIC DNA]</scope>
    <source>
        <strain evidence="3 4">LMG 28614</strain>
    </source>
</reference>
<protein>
    <submittedName>
        <fullName evidence="3">Beta-peptidyl aminopeptidase BapA</fullName>
        <ecNumber evidence="3">3.4.11.25</ecNumber>
    </submittedName>
</protein>
<dbReference type="AlphaFoldDB" id="A0A6S7C2H2"/>
<feature type="region of interest" description="Disordered" evidence="2">
    <location>
        <begin position="1"/>
        <end position="20"/>
    </location>
</feature>
<dbReference type="EC" id="3.4.11.25" evidence="3"/>